<keyword evidence="2" id="KW-1185">Reference proteome</keyword>
<protein>
    <submittedName>
        <fullName evidence="1">Uncharacterized protein</fullName>
    </submittedName>
</protein>
<organism evidence="1 2">
    <name type="scientific">Oedothorax gibbosus</name>
    <dbReference type="NCBI Taxonomy" id="931172"/>
    <lineage>
        <taxon>Eukaryota</taxon>
        <taxon>Metazoa</taxon>
        <taxon>Ecdysozoa</taxon>
        <taxon>Arthropoda</taxon>
        <taxon>Chelicerata</taxon>
        <taxon>Arachnida</taxon>
        <taxon>Araneae</taxon>
        <taxon>Araneomorphae</taxon>
        <taxon>Entelegynae</taxon>
        <taxon>Araneoidea</taxon>
        <taxon>Linyphiidae</taxon>
        <taxon>Erigoninae</taxon>
        <taxon>Oedothorax</taxon>
    </lineage>
</organism>
<evidence type="ECO:0000313" key="1">
    <source>
        <dbReference type="EMBL" id="KAG8188723.1"/>
    </source>
</evidence>
<dbReference type="Proteomes" id="UP000827092">
    <property type="component" value="Unassembled WGS sequence"/>
</dbReference>
<sequence length="87" mass="9609">MTSHLQLISQIILMDEVVIFMYTDRASAHGKSTVVMLLESQIDNTLACNVRNTGQTDAQGSTYLPIEVETNRVPGIVVEYGPWIING</sequence>
<accession>A0AAV6UYC3</accession>
<name>A0AAV6UYC3_9ARAC</name>
<proteinExistence type="predicted"/>
<dbReference type="AlphaFoldDB" id="A0AAV6UYC3"/>
<reference evidence="1 2" key="1">
    <citation type="journal article" date="2022" name="Nat. Ecol. Evol.">
        <title>A masculinizing supergene underlies an exaggerated male reproductive morph in a spider.</title>
        <authorList>
            <person name="Hendrickx F."/>
            <person name="De Corte Z."/>
            <person name="Sonet G."/>
            <person name="Van Belleghem S.M."/>
            <person name="Kostlbacher S."/>
            <person name="Vangestel C."/>
        </authorList>
    </citation>
    <scope>NUCLEOTIDE SEQUENCE [LARGE SCALE GENOMIC DNA]</scope>
    <source>
        <strain evidence="1">W744_W776</strain>
    </source>
</reference>
<evidence type="ECO:0000313" key="2">
    <source>
        <dbReference type="Proteomes" id="UP000827092"/>
    </source>
</evidence>
<gene>
    <name evidence="1" type="ORF">JTE90_023068</name>
</gene>
<comment type="caution">
    <text evidence="1">The sequence shown here is derived from an EMBL/GenBank/DDBJ whole genome shotgun (WGS) entry which is preliminary data.</text>
</comment>
<dbReference type="EMBL" id="JAFNEN010000232">
    <property type="protein sequence ID" value="KAG8188723.1"/>
    <property type="molecule type" value="Genomic_DNA"/>
</dbReference>